<evidence type="ECO:0000256" key="8">
    <source>
        <dbReference type="ARBA" id="ARBA00022843"/>
    </source>
</evidence>
<name>A0A8J2W5T3_9NEOP</name>
<dbReference type="InterPro" id="IPR021665">
    <property type="entry name" value="Mediator_Med16_N"/>
</dbReference>
<dbReference type="InterPro" id="IPR048616">
    <property type="entry name" value="MED16_bridge"/>
</dbReference>
<comment type="function">
    <text evidence="14">Component of the Mediator complex, a coactivator involved in the regulated transcription of nearly all RNA polymerase II-dependent genes. Mediator functions as a bridge to convey information from gene-specific regulatory proteins to the basal RNA polymerase II transcription machinery. Mediator is recruited to promoters by direct interactions with regulatory proteins and serves as a scaffold for the assembly of a functional preinitiation complex with RNA polymerase II and the general transcription factors.</text>
</comment>
<evidence type="ECO:0000256" key="11">
    <source>
        <dbReference type="ARBA" id="ARBA00023163"/>
    </source>
</evidence>
<evidence type="ECO:0000256" key="10">
    <source>
        <dbReference type="ARBA" id="ARBA00023159"/>
    </source>
</evidence>
<evidence type="ECO:0000256" key="14">
    <source>
        <dbReference type="RuleBase" id="RU364149"/>
    </source>
</evidence>
<dbReference type="SUPFAM" id="SSF50978">
    <property type="entry name" value="WD40 repeat-like"/>
    <property type="match status" value="1"/>
</dbReference>
<dbReference type="OrthoDB" id="10018574at2759"/>
<dbReference type="Proteomes" id="UP000789524">
    <property type="component" value="Unassembled WGS sequence"/>
</dbReference>
<dbReference type="Pfam" id="PF11029">
    <property type="entry name" value="DAZAP2"/>
    <property type="match status" value="1"/>
</dbReference>
<keyword evidence="4" id="KW-0963">Cytoplasm</keyword>
<evidence type="ECO:0000256" key="2">
    <source>
        <dbReference type="ARBA" id="ARBA00004324"/>
    </source>
</evidence>
<dbReference type="GO" id="GO:0010494">
    <property type="term" value="C:cytoplasmic stress granule"/>
    <property type="evidence" value="ECO:0007669"/>
    <property type="project" value="UniProtKB-SubCell"/>
</dbReference>
<comment type="caution">
    <text evidence="17">The sequence shown here is derived from an EMBL/GenBank/DDBJ whole genome shotgun (WGS) entry which is preliminary data.</text>
</comment>
<dbReference type="PANTHER" id="PTHR13224">
    <property type="entry name" value="THYROID HORMONE RECEPTOR-ASSOCIATED PROTEIN-RELATED"/>
    <property type="match status" value="1"/>
</dbReference>
<evidence type="ECO:0000256" key="1">
    <source>
        <dbReference type="ARBA" id="ARBA00004210"/>
    </source>
</evidence>
<evidence type="ECO:0000256" key="3">
    <source>
        <dbReference type="ARBA" id="ARBA00006543"/>
    </source>
</evidence>
<keyword evidence="7" id="KW-0677">Repeat</keyword>
<protein>
    <recommendedName>
        <fullName evidence="14">Mediator of RNA polymerase II transcription subunit 16</fullName>
    </recommendedName>
    <alternativeName>
        <fullName evidence="14">Mediator complex subunit 16</fullName>
    </alternativeName>
</protein>
<evidence type="ECO:0000256" key="6">
    <source>
        <dbReference type="ARBA" id="ARBA00022574"/>
    </source>
</evidence>
<feature type="domain" description="Mediator of RNA polymerase II transcription subunit 16 central helical bridge" evidence="16">
    <location>
        <begin position="463"/>
        <end position="649"/>
    </location>
</feature>
<dbReference type="GO" id="GO:0016607">
    <property type="term" value="C:nuclear speck"/>
    <property type="evidence" value="ECO:0007669"/>
    <property type="project" value="UniProtKB-SubCell"/>
</dbReference>
<organism evidence="17 18">
    <name type="scientific">Danaus chrysippus</name>
    <name type="common">African queen</name>
    <dbReference type="NCBI Taxonomy" id="151541"/>
    <lineage>
        <taxon>Eukaryota</taxon>
        <taxon>Metazoa</taxon>
        <taxon>Ecdysozoa</taxon>
        <taxon>Arthropoda</taxon>
        <taxon>Hexapoda</taxon>
        <taxon>Insecta</taxon>
        <taxon>Pterygota</taxon>
        <taxon>Neoptera</taxon>
        <taxon>Endopterygota</taxon>
        <taxon>Lepidoptera</taxon>
        <taxon>Glossata</taxon>
        <taxon>Ditrysia</taxon>
        <taxon>Papilionoidea</taxon>
        <taxon>Nymphalidae</taxon>
        <taxon>Danainae</taxon>
        <taxon>Danaini</taxon>
        <taxon>Danaina</taxon>
        <taxon>Danaus</taxon>
        <taxon>Anosia</taxon>
    </lineage>
</organism>
<dbReference type="EMBL" id="CAKASE010000070">
    <property type="protein sequence ID" value="CAG9573384.1"/>
    <property type="molecule type" value="Genomic_DNA"/>
</dbReference>
<keyword evidence="12 14" id="KW-0539">Nucleus</keyword>
<dbReference type="InterPro" id="IPR022730">
    <property type="entry name" value="DAZ_assoc-2"/>
</dbReference>
<reference evidence="17" key="1">
    <citation type="submission" date="2021-09" db="EMBL/GenBank/DDBJ databases">
        <authorList>
            <person name="Martin H S."/>
        </authorList>
    </citation>
    <scope>NUCLEOTIDE SEQUENCE</scope>
</reference>
<keyword evidence="11 14" id="KW-0804">Transcription</keyword>
<dbReference type="PANTHER" id="PTHR13224:SF6">
    <property type="entry name" value="MEDIATOR OF RNA POLYMERASE II TRANSCRIPTION SUBUNIT 16"/>
    <property type="match status" value="1"/>
</dbReference>
<dbReference type="GO" id="GO:0016592">
    <property type="term" value="C:mediator complex"/>
    <property type="evidence" value="ECO:0007669"/>
    <property type="project" value="TreeGrafter"/>
</dbReference>
<evidence type="ECO:0000256" key="9">
    <source>
        <dbReference type="ARBA" id="ARBA00023015"/>
    </source>
</evidence>
<keyword evidence="5" id="KW-0597">Phosphoprotein</keyword>
<comment type="subunit">
    <text evidence="14">Component of the Mediator complex.</text>
</comment>
<evidence type="ECO:0000256" key="12">
    <source>
        <dbReference type="ARBA" id="ARBA00023242"/>
    </source>
</evidence>
<accession>A0A8J2W5T3</accession>
<keyword evidence="18" id="KW-1185">Reference proteome</keyword>
<dbReference type="InterPro" id="IPR048338">
    <property type="entry name" value="Mediator_Med16"/>
</dbReference>
<comment type="subcellular location">
    <subcellularLocation>
        <location evidence="1">Cytoplasm</location>
        <location evidence="1">Stress granule</location>
    </subcellularLocation>
    <subcellularLocation>
        <location evidence="2">Nucleus speckle</location>
    </subcellularLocation>
</comment>
<dbReference type="GO" id="GO:0045893">
    <property type="term" value="P:positive regulation of DNA-templated transcription"/>
    <property type="evidence" value="ECO:0007669"/>
    <property type="project" value="TreeGrafter"/>
</dbReference>
<evidence type="ECO:0000256" key="13">
    <source>
        <dbReference type="ARBA" id="ARBA00045449"/>
    </source>
</evidence>
<evidence type="ECO:0000256" key="4">
    <source>
        <dbReference type="ARBA" id="ARBA00022490"/>
    </source>
</evidence>
<keyword evidence="10 14" id="KW-0010">Activator</keyword>
<evidence type="ECO:0000256" key="5">
    <source>
        <dbReference type="ARBA" id="ARBA00022553"/>
    </source>
</evidence>
<dbReference type="Pfam" id="PF20718">
    <property type="entry name" value="Med16_bridge"/>
    <property type="match status" value="1"/>
</dbReference>
<evidence type="ECO:0000313" key="17">
    <source>
        <dbReference type="EMBL" id="CAG9573384.1"/>
    </source>
</evidence>
<keyword evidence="6" id="KW-0853">WD repeat</keyword>
<keyword evidence="9 14" id="KW-0805">Transcription regulation</keyword>
<keyword evidence="8" id="KW-0832">Ubl conjugation</keyword>
<dbReference type="InterPro" id="IPR036322">
    <property type="entry name" value="WD40_repeat_dom_sf"/>
</dbReference>
<evidence type="ECO:0000256" key="7">
    <source>
        <dbReference type="ARBA" id="ARBA00022737"/>
    </source>
</evidence>
<gene>
    <name evidence="14" type="primary">MED16</name>
    <name evidence="17" type="ORF">DCHRY22_LOCUS10423</name>
</gene>
<dbReference type="Pfam" id="PF11635">
    <property type="entry name" value="Med16_N"/>
    <property type="match status" value="1"/>
</dbReference>
<evidence type="ECO:0000259" key="16">
    <source>
        <dbReference type="Pfam" id="PF20718"/>
    </source>
</evidence>
<comment type="similarity">
    <text evidence="3 14">Belongs to the Mediator complex subunit 16 family.</text>
</comment>
<dbReference type="AlphaFoldDB" id="A0A8J2W5T3"/>
<feature type="domain" description="Mediator complex subunit Med16 N-terminal" evidence="15">
    <location>
        <begin position="118"/>
        <end position="188"/>
    </location>
</feature>
<comment type="function">
    <text evidence="13">In unstressed cells, promotes SIAH1-mediated polyubiquitination and degradation of the serine/threonine-protein kinase HIPK2, probably by acting as a loading factor that potentiates complex formation between HIPK2 and ubiquitin ligase SIAH1. In response to DNA damage, localizes to the nucleus following phosphorylation by HIPK2 and modulates the expression of a subset of TP53/p53 target genes by binding to TP53 at target gene promoters. This limits the expression of a number of cell death-mediating TP53 target genes, reducing DNA damage-induced cell death. Enhances the binding of transcription factor TCF7L2/TCF4, a Wnt signaling pathway effector, to the promoters of target genes. Plays a role in stress granule formation.</text>
</comment>
<proteinExistence type="inferred from homology"/>
<sequence length="959" mass="103490">MELIYSMRRKPLKCEPPHFNSTDPEVVRPICTISIRNIIAFSSLTELSDTDGDTWGGHVYVCDIDTPWDAHKVTSTVHPVSALEWDGEGKQLLVATTVGDVSVFGQKDYLLNEWTCLYTANFPGEHIIQATFFHNGRRVVTVDKKPDVPIYERMQLLRSTPTLKGFGGVWCAGACVVSGSGLVGVLTAGEGGRALVATDCMRPARDHLSSASITHKAGSMLIAACFRRGCKRAVRVARCTVSRPSSSKCAPVCIQLQPLPTVYLEDDVTSVCISWWVRDDTDALLIASHNLTLWKMVERSHPLHKLLAKGPVQGSTTPGGGPKTGDCFNTIVWQQAASWQLEGTSPATAVSAARHAAPALAVLVTSRAMHLLTRDSHHYLVSRPIITGGSSEVSSEATPPKKANYGLTVPSGAPCATVHSVCMSWLGAVCVALDTHSQIHVYRLQPQADMSSSQFVCQSVCQLEYGLVAGADPRDVLLTVGGVSEGVYERLTENFQRQPASFQQYYFHTWLRLRIALCWLSPSSSCSAASLQALQSALSVWSACVAGLRDDRGDCALLAALANDDLTADDKNLLALEAKADLSSESTSQALQPLQALRRLLQRAMNIALTMLASLQPSNIHQMHTHNVYELYSDPVAVSVLRRLVCVSRACGRGGDALSRTLARLASSHKPDLIEECMSVCLSWTAREWDAPPRCSVSAPHPRQLPLYLEYGVEPDMLRYVPEPPPYAQSDTSPSQDMDSIRYMYLGGRGRAAKWRQCGRCGARALPEPRAAPHALQRAYDGRYLAHCSVTSEVVTVTPPLGAYPQPQPPQGPFLPAPPHQAAPQYGVAGGSPYGMTFGGAGAGAGGVYAPPPYDQLQHHQAIPALSQQLPMYSPAAAMYAAAAAGYPGYIGYPVQYYPYYPTAVQPSIQPLRPTIMIPNGFEAGGRFEGLAQTLLPPAPPGVPPSPAHLAAIQPHQVL</sequence>
<evidence type="ECO:0000259" key="15">
    <source>
        <dbReference type="Pfam" id="PF11635"/>
    </source>
</evidence>
<evidence type="ECO:0000313" key="18">
    <source>
        <dbReference type="Proteomes" id="UP000789524"/>
    </source>
</evidence>